<sequence>MSDPLTHALALHTAKEGRPPTVLVDMDEVLCHWEKHFVASRRRRFPHIPIADAGNRDSFDLFTGLSEEERRANTTVLDEPGFFAALEPVPGGVEAVGEMVRAGIDVAVCTSPWLSNPTCASDKLLWVQEHLGPELANNTVITRDKSRVLGDVLIDDKPEVTGAVQPQWSLLRFTRHYNRLLEGPRIDDWSQWREGLARVLLERGGPPRHPASGQLTGHG</sequence>
<dbReference type="InterPro" id="IPR036412">
    <property type="entry name" value="HAD-like_sf"/>
</dbReference>
<dbReference type="SFLD" id="SFLDG01126">
    <property type="entry name" value="C1.2:_Nucleotidase_Like"/>
    <property type="match status" value="1"/>
</dbReference>
<dbReference type="SFLD" id="SFLDG01145">
    <property type="entry name" value="C1.2.1"/>
    <property type="match status" value="1"/>
</dbReference>
<comment type="similarity">
    <text evidence="1">Belongs to the 5'(3')-deoxyribonucleotidase family.</text>
</comment>
<dbReference type="EMBL" id="CP074402">
    <property type="protein sequence ID" value="QVJ02950.1"/>
    <property type="molecule type" value="Genomic_DNA"/>
</dbReference>
<feature type="active site" description="Nucleophile" evidence="2">
    <location>
        <position position="25"/>
    </location>
</feature>
<dbReference type="Pfam" id="PF06941">
    <property type="entry name" value="NT5C"/>
    <property type="match status" value="1"/>
</dbReference>
<dbReference type="PANTHER" id="PTHR16504:SF4">
    <property type="entry name" value="5'(3')-DEOXYRIBONUCLEOTIDASE"/>
    <property type="match status" value="1"/>
</dbReference>
<keyword evidence="4" id="KW-1185">Reference proteome</keyword>
<evidence type="ECO:0000256" key="1">
    <source>
        <dbReference type="ARBA" id="ARBA00009589"/>
    </source>
</evidence>
<evidence type="ECO:0000313" key="4">
    <source>
        <dbReference type="Proteomes" id="UP000682416"/>
    </source>
</evidence>
<protein>
    <submittedName>
        <fullName evidence="3">Uncharacterized protein</fullName>
    </submittedName>
</protein>
<reference evidence="3" key="1">
    <citation type="submission" date="2021-05" db="EMBL/GenBank/DDBJ databases">
        <authorList>
            <person name="Kaiqin L."/>
            <person name="Jian G."/>
        </authorList>
    </citation>
    <scope>NUCLEOTIDE SEQUENCE</scope>
    <source>
        <strain evidence="3">HDS5</strain>
    </source>
</reference>
<dbReference type="Gene3D" id="1.10.40.40">
    <property type="entry name" value="Deoxyribonucleotidase, domain 2"/>
    <property type="match status" value="1"/>
</dbReference>
<evidence type="ECO:0000313" key="3">
    <source>
        <dbReference type="EMBL" id="QVJ02950.1"/>
    </source>
</evidence>
<organism evidence="3 4">
    <name type="scientific">Nocardiopsis eucommiae</name>
    <dbReference type="NCBI Taxonomy" id="2831970"/>
    <lineage>
        <taxon>Bacteria</taxon>
        <taxon>Bacillati</taxon>
        <taxon>Actinomycetota</taxon>
        <taxon>Actinomycetes</taxon>
        <taxon>Streptosporangiales</taxon>
        <taxon>Nocardiopsidaceae</taxon>
        <taxon>Nocardiopsis</taxon>
    </lineage>
</organism>
<dbReference type="Proteomes" id="UP000682416">
    <property type="component" value="Chromosome"/>
</dbReference>
<dbReference type="GO" id="GO:0008253">
    <property type="term" value="F:5'-nucleotidase activity"/>
    <property type="evidence" value="ECO:0007669"/>
    <property type="project" value="InterPro"/>
</dbReference>
<dbReference type="PANTHER" id="PTHR16504">
    <property type="entry name" value="5'(3')-DEOXYRIBONUCLEOTIDASE"/>
    <property type="match status" value="1"/>
</dbReference>
<feature type="active site" description="Proton donor" evidence="2">
    <location>
        <position position="27"/>
    </location>
</feature>
<name>A0A975LC75_9ACTN</name>
<dbReference type="SFLD" id="SFLDS00003">
    <property type="entry name" value="Haloacid_Dehalogenase"/>
    <property type="match status" value="1"/>
</dbReference>
<dbReference type="InterPro" id="IPR023214">
    <property type="entry name" value="HAD_sf"/>
</dbReference>
<proteinExistence type="inferred from homology"/>
<dbReference type="AlphaFoldDB" id="A0A975LC75"/>
<dbReference type="GO" id="GO:0009223">
    <property type="term" value="P:pyrimidine deoxyribonucleotide catabolic process"/>
    <property type="evidence" value="ECO:0007669"/>
    <property type="project" value="TreeGrafter"/>
</dbReference>
<dbReference type="KEGG" id="nec:KGD82_12700"/>
<dbReference type="InterPro" id="IPR010708">
    <property type="entry name" value="5'(3')-deoxyribonucleotidase"/>
</dbReference>
<dbReference type="Gene3D" id="3.40.50.1000">
    <property type="entry name" value="HAD superfamily/HAD-like"/>
    <property type="match status" value="1"/>
</dbReference>
<evidence type="ECO:0000256" key="2">
    <source>
        <dbReference type="PIRSR" id="PIRSR610708-1"/>
    </source>
</evidence>
<dbReference type="SUPFAM" id="SSF56784">
    <property type="entry name" value="HAD-like"/>
    <property type="match status" value="1"/>
</dbReference>
<gene>
    <name evidence="3" type="ORF">KGD82_12700</name>
</gene>
<accession>A0A975LC75</accession>